<evidence type="ECO:0000256" key="2">
    <source>
        <dbReference type="ARBA" id="ARBA00022679"/>
    </source>
</evidence>
<dbReference type="PANTHER" id="PTHR43464:SF19">
    <property type="entry name" value="UBIQUINONE BIOSYNTHESIS O-METHYLTRANSFERASE, MITOCHONDRIAL"/>
    <property type="match status" value="1"/>
</dbReference>
<evidence type="ECO:0000259" key="4">
    <source>
        <dbReference type="Pfam" id="PF13847"/>
    </source>
</evidence>
<organism evidence="5 6">
    <name type="scientific">Pseudoxanthomonas broegbernensis</name>
    <dbReference type="NCBI Taxonomy" id="83619"/>
    <lineage>
        <taxon>Bacteria</taxon>
        <taxon>Pseudomonadati</taxon>
        <taxon>Pseudomonadota</taxon>
        <taxon>Gammaproteobacteria</taxon>
        <taxon>Lysobacterales</taxon>
        <taxon>Lysobacteraceae</taxon>
        <taxon>Pseudoxanthomonas</taxon>
    </lineage>
</organism>
<dbReference type="GO" id="GO:0032259">
    <property type="term" value="P:methylation"/>
    <property type="evidence" value="ECO:0007669"/>
    <property type="project" value="UniProtKB-KW"/>
</dbReference>
<feature type="domain" description="Methyltransferase" evidence="4">
    <location>
        <begin position="48"/>
        <end position="157"/>
    </location>
</feature>
<evidence type="ECO:0000256" key="3">
    <source>
        <dbReference type="ARBA" id="ARBA00022691"/>
    </source>
</evidence>
<dbReference type="EMBL" id="MWIP01000003">
    <property type="protein sequence ID" value="KAF1687183.1"/>
    <property type="molecule type" value="Genomic_DNA"/>
</dbReference>
<name>A0A7V8GNI8_9GAMM</name>
<dbReference type="InterPro" id="IPR025714">
    <property type="entry name" value="Methyltranfer_dom"/>
</dbReference>
<dbReference type="GO" id="GO:0008168">
    <property type="term" value="F:methyltransferase activity"/>
    <property type="evidence" value="ECO:0007669"/>
    <property type="project" value="UniProtKB-KW"/>
</dbReference>
<keyword evidence="2" id="KW-0808">Transferase</keyword>
<dbReference type="Gene3D" id="3.40.50.150">
    <property type="entry name" value="Vaccinia Virus protein VP39"/>
    <property type="match status" value="1"/>
</dbReference>
<keyword evidence="6" id="KW-1185">Reference proteome</keyword>
<reference evidence="5 6" key="1">
    <citation type="submission" date="2017-10" db="EMBL/GenBank/DDBJ databases">
        <title>Whole genome sequencing of Pseudoxanthomonas broegbernensis DSM 12573(T).</title>
        <authorList>
            <person name="Kumar S."/>
            <person name="Bansal K."/>
            <person name="Kaur A."/>
            <person name="Patil P."/>
            <person name="Sharma S."/>
            <person name="Patil P.B."/>
        </authorList>
    </citation>
    <scope>NUCLEOTIDE SEQUENCE [LARGE SCALE GENOMIC DNA]</scope>
    <source>
        <strain evidence="5 6">DSM 12573</strain>
    </source>
</reference>
<proteinExistence type="predicted"/>
<evidence type="ECO:0000313" key="5">
    <source>
        <dbReference type="EMBL" id="KAF1687183.1"/>
    </source>
</evidence>
<sequence length="287" mass="32710">MNSPHLLSVESHFAFGKNWLDYARKIDEQKIAQAIVDLQRLSGRERFDGMSFLDIGCGSGLHSLAAARMGAVRVTGVDIDPDSIDASRATLARFAPLADARFDQASVFDMRAEEYRDFDLVYSWGVLHHTGDMYRALAVASSLVRPGGTFMVALYRKTPFCGMWRIIKRWYASAPPSSQERARKIRVALHRLAFRLRGRSHQEYIRNYGQCRGMDYYNDIHDWMGGYPYESISKVQCHAFFQQREFELEREFVAVPKRLSGLLGSGCDEYVFRRRTGPASATRNPTA</sequence>
<dbReference type="RefSeq" id="WP_162310201.1">
    <property type="nucleotide sequence ID" value="NZ_JACHGU010000005.1"/>
</dbReference>
<accession>A0A7V8GNI8</accession>
<protein>
    <recommendedName>
        <fullName evidence="4">Methyltransferase domain-containing protein</fullName>
    </recommendedName>
</protein>
<dbReference type="AlphaFoldDB" id="A0A7V8GNI8"/>
<keyword evidence="3" id="KW-0949">S-adenosyl-L-methionine</keyword>
<dbReference type="Pfam" id="PF13847">
    <property type="entry name" value="Methyltransf_31"/>
    <property type="match status" value="1"/>
</dbReference>
<keyword evidence="1" id="KW-0489">Methyltransferase</keyword>
<evidence type="ECO:0000313" key="6">
    <source>
        <dbReference type="Proteomes" id="UP000462066"/>
    </source>
</evidence>
<dbReference type="SUPFAM" id="SSF53335">
    <property type="entry name" value="S-adenosyl-L-methionine-dependent methyltransferases"/>
    <property type="match status" value="1"/>
</dbReference>
<comment type="caution">
    <text evidence="5">The sequence shown here is derived from an EMBL/GenBank/DDBJ whole genome shotgun (WGS) entry which is preliminary data.</text>
</comment>
<gene>
    <name evidence="5" type="ORF">B1992_04125</name>
</gene>
<dbReference type="Proteomes" id="UP000462066">
    <property type="component" value="Unassembled WGS sequence"/>
</dbReference>
<dbReference type="PANTHER" id="PTHR43464">
    <property type="entry name" value="METHYLTRANSFERASE"/>
    <property type="match status" value="1"/>
</dbReference>
<dbReference type="InterPro" id="IPR029063">
    <property type="entry name" value="SAM-dependent_MTases_sf"/>
</dbReference>
<dbReference type="CDD" id="cd02440">
    <property type="entry name" value="AdoMet_MTases"/>
    <property type="match status" value="1"/>
</dbReference>
<evidence type="ECO:0000256" key="1">
    <source>
        <dbReference type="ARBA" id="ARBA00022603"/>
    </source>
</evidence>